<geneLocation type="plasmid" evidence="1 2">
    <name>unnamed2</name>
</geneLocation>
<accession>A0A1V0GMG1</accession>
<gene>
    <name evidence="1" type="ORF">A6J80_00270</name>
</gene>
<protein>
    <submittedName>
        <fullName evidence="1">Uncharacterized protein</fullName>
    </submittedName>
</protein>
<sequence length="60" mass="6947">MREFLGRRLDPRDCLAKVVPDRVHRLVFITRGDPFDNRTMTGQDVQHLALLGLVQMPTPF</sequence>
<evidence type="ECO:0000313" key="1">
    <source>
        <dbReference type="EMBL" id="ARC34988.1"/>
    </source>
</evidence>
<organism evidence="1 2">
    <name type="scientific">Paracoccus yeei</name>
    <dbReference type="NCBI Taxonomy" id="147645"/>
    <lineage>
        <taxon>Bacteria</taxon>
        <taxon>Pseudomonadati</taxon>
        <taxon>Pseudomonadota</taxon>
        <taxon>Alphaproteobacteria</taxon>
        <taxon>Rhodobacterales</taxon>
        <taxon>Paracoccaceae</taxon>
        <taxon>Paracoccus</taxon>
    </lineage>
</organism>
<dbReference type="AlphaFoldDB" id="A0A1V0GMG1"/>
<keyword evidence="1" id="KW-0614">Plasmid</keyword>
<dbReference type="EMBL" id="CP020440">
    <property type="protein sequence ID" value="ARC34988.1"/>
    <property type="molecule type" value="Genomic_DNA"/>
</dbReference>
<dbReference type="KEGG" id="pye:A6J80_00270"/>
<dbReference type="Proteomes" id="UP000191257">
    <property type="component" value="Plasmid unnamed2"/>
</dbReference>
<name>A0A1V0GMG1_9RHOB</name>
<evidence type="ECO:0000313" key="2">
    <source>
        <dbReference type="Proteomes" id="UP000191257"/>
    </source>
</evidence>
<keyword evidence="2" id="KW-1185">Reference proteome</keyword>
<proteinExistence type="predicted"/>
<reference evidence="1" key="1">
    <citation type="submission" date="2017-12" db="EMBL/GenBank/DDBJ databases">
        <title>FDA dAtabase for Regulatory Grade micrObial Sequences (FDA-ARGOS): Supporting development and validation of Infectious Disease Dx tests.</title>
        <authorList>
            <person name="Campos J."/>
            <person name="Goldberg B."/>
            <person name="Tallon L."/>
            <person name="Sadzewicz L."/>
            <person name="Sengamalay N."/>
            <person name="Ott S."/>
            <person name="Godinez A."/>
            <person name="Nagaraj S."/>
            <person name="Vyas G."/>
            <person name="Aluvathingal J."/>
            <person name="Nadendla S."/>
            <person name="Geyer C."/>
            <person name="Nandy P."/>
            <person name="Hobson J."/>
            <person name="Sichtig H."/>
        </authorList>
    </citation>
    <scope>NUCLEOTIDE SEQUENCE</scope>
    <source>
        <strain evidence="1">FDAARGOS_252</strain>
        <plasmid evidence="1">unnamed2</plasmid>
    </source>
</reference>